<organism evidence="6 7">
    <name type="scientific">Brassicogethes aeneus</name>
    <name type="common">Rape pollen beetle</name>
    <name type="synonym">Meligethes aeneus</name>
    <dbReference type="NCBI Taxonomy" id="1431903"/>
    <lineage>
        <taxon>Eukaryota</taxon>
        <taxon>Metazoa</taxon>
        <taxon>Ecdysozoa</taxon>
        <taxon>Arthropoda</taxon>
        <taxon>Hexapoda</taxon>
        <taxon>Insecta</taxon>
        <taxon>Pterygota</taxon>
        <taxon>Neoptera</taxon>
        <taxon>Endopterygota</taxon>
        <taxon>Coleoptera</taxon>
        <taxon>Polyphaga</taxon>
        <taxon>Cucujiformia</taxon>
        <taxon>Nitidulidae</taxon>
        <taxon>Meligethinae</taxon>
        <taxon>Brassicogethes</taxon>
    </lineage>
</organism>
<dbReference type="Proteomes" id="UP001154078">
    <property type="component" value="Chromosome 1"/>
</dbReference>
<dbReference type="GO" id="GO:0005385">
    <property type="term" value="F:zinc ion transmembrane transporter activity"/>
    <property type="evidence" value="ECO:0007669"/>
    <property type="project" value="TreeGrafter"/>
</dbReference>
<evidence type="ECO:0000256" key="4">
    <source>
        <dbReference type="ARBA" id="ARBA00023136"/>
    </source>
</evidence>
<feature type="transmembrane region" description="Helical" evidence="5">
    <location>
        <begin position="233"/>
        <end position="254"/>
    </location>
</feature>
<dbReference type="EMBL" id="OV121132">
    <property type="protein sequence ID" value="CAH0548125.1"/>
    <property type="molecule type" value="Genomic_DNA"/>
</dbReference>
<protein>
    <submittedName>
        <fullName evidence="6">Uncharacterized protein</fullName>
    </submittedName>
</protein>
<proteinExistence type="predicted"/>
<evidence type="ECO:0000256" key="3">
    <source>
        <dbReference type="ARBA" id="ARBA00022989"/>
    </source>
</evidence>
<keyword evidence="7" id="KW-1185">Reference proteome</keyword>
<comment type="subcellular location">
    <subcellularLocation>
        <location evidence="1">Membrane</location>
        <topology evidence="1">Multi-pass membrane protein</topology>
    </subcellularLocation>
</comment>
<accession>A0A9P0AU08</accession>
<keyword evidence="3 5" id="KW-1133">Transmembrane helix</keyword>
<evidence type="ECO:0000256" key="5">
    <source>
        <dbReference type="SAM" id="Phobius"/>
    </source>
</evidence>
<evidence type="ECO:0000313" key="6">
    <source>
        <dbReference type="EMBL" id="CAH0548125.1"/>
    </source>
</evidence>
<feature type="transmembrane region" description="Helical" evidence="5">
    <location>
        <begin position="266"/>
        <end position="286"/>
    </location>
</feature>
<gene>
    <name evidence="6" type="ORF">MELIAE_LOCUS1952</name>
</gene>
<evidence type="ECO:0000313" key="7">
    <source>
        <dbReference type="Proteomes" id="UP001154078"/>
    </source>
</evidence>
<name>A0A9P0AU08_BRAAE</name>
<dbReference type="PANTHER" id="PTHR11040:SF203">
    <property type="entry name" value="FI18611P1-RELATED"/>
    <property type="match status" value="1"/>
</dbReference>
<dbReference type="Pfam" id="PF02535">
    <property type="entry name" value="Zip"/>
    <property type="match status" value="1"/>
</dbReference>
<reference evidence="6" key="1">
    <citation type="submission" date="2021-12" db="EMBL/GenBank/DDBJ databases">
        <authorList>
            <person name="King R."/>
        </authorList>
    </citation>
    <scope>NUCLEOTIDE SEQUENCE</scope>
</reference>
<evidence type="ECO:0000256" key="1">
    <source>
        <dbReference type="ARBA" id="ARBA00004141"/>
    </source>
</evidence>
<feature type="transmembrane region" description="Helical" evidence="5">
    <location>
        <begin position="208"/>
        <end position="227"/>
    </location>
</feature>
<sequence length="347" mass="38846">MLSPVLTCVIMTNKLEWMFFRENETFLQSLDTRARDNGDLVECNIAKAVAMVCLFAASLALGTLPIKLNAWLKWDTDAKNNEYVKLLLCFGGGVLFCTTFMHMLPEVVEGIEELDLTVSTNYEINLAELLMCIGFFTMYFVEELVHKWLHNREDMKAVRKSILIRRGENDFIAELERKSTHKDHDHKNEHSHVIAIDSDTTVKTIRGLLIVLALSIHELFEGLAVGLEGSSTNVWYMFGAVSAHKFVIAFCIGVELMASQMTTTMVVVYVFTFAVVSPLGIGIGIAVNNIDHSSTETISVILQGLASGTLLYVVFFEILQADKKSGIKQFFSVFVGFIFMLMITILA</sequence>
<feature type="transmembrane region" description="Helical" evidence="5">
    <location>
        <begin position="124"/>
        <end position="141"/>
    </location>
</feature>
<evidence type="ECO:0000256" key="2">
    <source>
        <dbReference type="ARBA" id="ARBA00022692"/>
    </source>
</evidence>
<dbReference type="AlphaFoldDB" id="A0A9P0AU08"/>
<dbReference type="OrthoDB" id="448280at2759"/>
<feature type="transmembrane region" description="Helical" evidence="5">
    <location>
        <begin position="298"/>
        <end position="318"/>
    </location>
</feature>
<dbReference type="InterPro" id="IPR003689">
    <property type="entry name" value="ZIP"/>
</dbReference>
<dbReference type="PANTHER" id="PTHR11040">
    <property type="entry name" value="ZINC/IRON TRANSPORTER"/>
    <property type="match status" value="1"/>
</dbReference>
<dbReference type="GO" id="GO:0005886">
    <property type="term" value="C:plasma membrane"/>
    <property type="evidence" value="ECO:0007669"/>
    <property type="project" value="TreeGrafter"/>
</dbReference>
<feature type="transmembrane region" description="Helical" evidence="5">
    <location>
        <begin position="86"/>
        <end position="104"/>
    </location>
</feature>
<keyword evidence="2 5" id="KW-0812">Transmembrane</keyword>
<feature type="transmembrane region" description="Helical" evidence="5">
    <location>
        <begin position="45"/>
        <end position="66"/>
    </location>
</feature>
<keyword evidence="4 5" id="KW-0472">Membrane</keyword>
<feature type="transmembrane region" description="Helical" evidence="5">
    <location>
        <begin position="330"/>
        <end position="346"/>
    </location>
</feature>